<evidence type="ECO:0000256" key="5">
    <source>
        <dbReference type="ARBA" id="ARBA00022806"/>
    </source>
</evidence>
<dbReference type="CDD" id="cd18793">
    <property type="entry name" value="SF2_C_SNF"/>
    <property type="match status" value="1"/>
</dbReference>
<dbReference type="GO" id="GO:0004386">
    <property type="term" value="F:helicase activity"/>
    <property type="evidence" value="ECO:0007669"/>
    <property type="project" value="UniProtKB-KW"/>
</dbReference>
<dbReference type="InterPro" id="IPR001841">
    <property type="entry name" value="Znf_RING"/>
</dbReference>
<keyword evidence="7" id="KW-0067">ATP-binding</keyword>
<dbReference type="Gene3D" id="3.30.40.10">
    <property type="entry name" value="Zinc/RING finger domain, C3HC4 (zinc finger)"/>
    <property type="match status" value="1"/>
</dbReference>
<dbReference type="InterPro" id="IPR013083">
    <property type="entry name" value="Znf_RING/FYVE/PHD"/>
</dbReference>
<dbReference type="InterPro" id="IPR038718">
    <property type="entry name" value="SNF2-like_sf"/>
</dbReference>
<dbReference type="OrthoDB" id="448448at2759"/>
<keyword evidence="3 8" id="KW-0863">Zinc-finger</keyword>
<dbReference type="SMART" id="SM00487">
    <property type="entry name" value="DEXDc"/>
    <property type="match status" value="1"/>
</dbReference>
<keyword evidence="9" id="KW-0812">Transmembrane</keyword>
<dbReference type="PANTHER" id="PTHR45626">
    <property type="entry name" value="TRANSCRIPTION TERMINATION FACTOR 2-RELATED"/>
    <property type="match status" value="1"/>
</dbReference>
<dbReference type="PANTHER" id="PTHR45626:SF22">
    <property type="entry name" value="DNA REPAIR PROTEIN RAD5"/>
    <property type="match status" value="1"/>
</dbReference>
<keyword evidence="9" id="KW-0472">Membrane</keyword>
<dbReference type="SMART" id="SM00184">
    <property type="entry name" value="RING"/>
    <property type="match status" value="1"/>
</dbReference>
<dbReference type="InterPro" id="IPR014001">
    <property type="entry name" value="Helicase_ATP-bd"/>
</dbReference>
<evidence type="ECO:0000256" key="1">
    <source>
        <dbReference type="ARBA" id="ARBA00022723"/>
    </source>
</evidence>
<dbReference type="SMART" id="SM00490">
    <property type="entry name" value="HELICc"/>
    <property type="match status" value="1"/>
</dbReference>
<evidence type="ECO:0000256" key="7">
    <source>
        <dbReference type="ARBA" id="ARBA00022840"/>
    </source>
</evidence>
<dbReference type="FunFam" id="3.40.50.10810:FF:000056">
    <property type="entry name" value="DNA repair protein RAD5"/>
    <property type="match status" value="1"/>
</dbReference>
<evidence type="ECO:0000256" key="8">
    <source>
        <dbReference type="PROSITE-ProRule" id="PRU00175"/>
    </source>
</evidence>
<reference evidence="13 14" key="1">
    <citation type="submission" date="2013-02" db="EMBL/GenBank/DDBJ databases">
        <title>The Genome Annotation of Plasmodium falciparum FCH/4.</title>
        <authorList>
            <consortium name="The Broad Institute Genome Sequencing Platform"/>
            <consortium name="The Broad Institute Genome Sequencing Center for Infectious Disease"/>
            <person name="Neafsey D."/>
            <person name="Hoffman S."/>
            <person name="Volkman S."/>
            <person name="Rosenthal P."/>
            <person name="Walker B."/>
            <person name="Young S.K."/>
            <person name="Zeng Q."/>
            <person name="Gargeya S."/>
            <person name="Fitzgerald M."/>
            <person name="Haas B."/>
            <person name="Abouelleil A."/>
            <person name="Allen A.W."/>
            <person name="Alvarado L."/>
            <person name="Arachchi H.M."/>
            <person name="Berlin A.M."/>
            <person name="Chapman S.B."/>
            <person name="Gainer-Dewar J."/>
            <person name="Goldberg J."/>
            <person name="Griggs A."/>
            <person name="Gujja S."/>
            <person name="Hansen M."/>
            <person name="Howarth C."/>
            <person name="Imamovic A."/>
            <person name="Ireland A."/>
            <person name="Larimer J."/>
            <person name="McCowan C."/>
            <person name="Murphy C."/>
            <person name="Pearson M."/>
            <person name="Poon T.W."/>
            <person name="Priest M."/>
            <person name="Roberts A."/>
            <person name="Saif S."/>
            <person name="Shea T."/>
            <person name="Sisk P."/>
            <person name="Sykes S."/>
            <person name="Wortman J."/>
            <person name="Nusbaum C."/>
            <person name="Birren B."/>
        </authorList>
    </citation>
    <scope>NUCLEOTIDE SEQUENCE [LARGE SCALE GENOMIC DNA]</scope>
    <source>
        <strain evidence="13 14">FCH/4</strain>
    </source>
</reference>
<sequence length="1689" mass="198382">MTSSNYFKNDSKVYKESDKISNYNYDSDVIEIISLNDNDTINSNTQNSSYFSKDVKKNIEYNKNKEMSSDIRNLSDSIFFLLFDILLLFFLFASFLFISLLSSFIFLLLSSFTFLLLSSFTFLLLFSLTFLLLKISSIFDLASIISFSLFSLLFFFFFFFFFCFLTFSERGKLLLLSAFFSFILSNNKKKNSASSNDGYNEQNYDTNKIISADQKFVEYDKCKSEVLKDIYEGYSCIRIKHNNRDISKLKSNLSKTLSVLLVLNAIRIEIKLEKISQSELKFGGSLKTFVHVILYPDAFKIDSHKFHEYNSLIKYSVNNMFKELKIIPLRLAKNIDEETLETYNVNKDELLKSVSPLKSIIINYNNKNDQVMNKSGETSTGFCTPHKALGYIESKKTIDITNLSGTKEEEEIIDSLSENEIEEKNEEATNLVFVEEKFRGGYLLEDFEEIYPNEYYFKPMLKTYQAEGVWWMYTRENPPEYTKKLERQKSNINEIIIDDVIKIPTQKNDIVIKSREEIYKNVNNQRKVINIVDITNICKNENYEQKFKGKLENDKLEIKDENIKCDLKVKGETENFETNIKNEHLYIKTEGKEEISNDTIKCKETMDNVKLEESSDYENADDDIRNREPLNPLWEEHAFIPNIKIYEKDKLVCILKYFYVNKLTGAFSLTYPQFVPPFRGGILADEMGLGKTIQSIGLITHDIYHNKLYSKNNNLENKKNFTYLIENTIKGVHFKRGGTLVIAPLALIYQWKEEIERHTKEGFVTCYIYYGTSKDISSEELSGYSVVLTTYSTLVSEYKNTLNKKFSNKAENNNNSTYTNKESFFKDVSSSTTKKKMNNFFMKTVLNSGNKNNDNIFFFDKKKTNTMLYNMKEYPLYNITWRRIIIDEAHVIKNKNSIQSVAVWKLRGERNWCLTGTPIQNSIFDIFPLFRFLGIKPYGTIEWWNKEIVDYVNKNKLNLALDVVRKISSPILLRRTKKSKTKNGNSIISLPKKNIHLEKLEFSLEEEDFYRAIFYRSKTKFDTYMHDGNVLSHYSHVLQLLLRLRQCCSHPLLLFSKPFFEEWNKDDMNDALKNKTDKEDNGDDLKKSEYMNNTDVKKVFKSENNKMDEEIEYNNPSFSKVDHSNENNIGNNLIYNFILGSTKSKNIDDDYSKELEILKNGNVMQCCICLEDATYPLISKCLHIMCKKCADDYFHLTQIADKKCPQCDNYISLKSLKTLQENKSPLDELLKKMKKDNFVYSTKLKKLFEHVQNDMQNELHIVVFSQWIGFLKIIEKLLNLYNIANKIYDGSLTFEQRKATLNWFNIQKGKIYQPGVGFIKPSYVIPVENFAGKVLLCSLKAGGVGLNLTVSSKVYLMDLWWNPAIEDQAFERVHRIGQLKEVNIYKFVLEKTVEERILQIHQSKQYTANQILTQEGNKLNTEMNMVPQKLGMDDFILMKIILCTLYLVCLKFGHVLNNGIVKHIHFYKNVNRDEKKRKNLYRQPLYILKYKIYNKKKKFKLNNWYNCDKKRPERKLEPYELNIRNDKKFPKYSKKPVSPSSNLNNFSPFKNIINSFQPVDHNIKNKLREEGFQFESERKETNMFPSLDEIIKNGDPSTNMHFYRRKKLKSLLYSDPLKFVKGRKVVEKYNRSVPEEKRLNYDMFRCDIFYVHSDGTIMNIEEDRPPFDKKLEESDRYKEPRYIISTAVR</sequence>
<keyword evidence="2" id="KW-0547">Nucleotide-binding</keyword>
<dbReference type="Pfam" id="PF00176">
    <property type="entry name" value="SNF2-rel_dom"/>
    <property type="match status" value="1"/>
</dbReference>
<dbReference type="FunFam" id="3.30.40.10:FF:000580">
    <property type="entry name" value="DNA repair protein RAD5"/>
    <property type="match status" value="1"/>
</dbReference>
<evidence type="ECO:0000256" key="2">
    <source>
        <dbReference type="ARBA" id="ARBA00022741"/>
    </source>
</evidence>
<dbReference type="GO" id="GO:0005524">
    <property type="term" value="F:ATP binding"/>
    <property type="evidence" value="ECO:0007669"/>
    <property type="project" value="UniProtKB-KW"/>
</dbReference>
<feature type="transmembrane region" description="Helical" evidence="9">
    <location>
        <begin position="78"/>
        <end position="98"/>
    </location>
</feature>
<feature type="transmembrane region" description="Helical" evidence="9">
    <location>
        <begin position="145"/>
        <end position="167"/>
    </location>
</feature>
<evidence type="ECO:0000259" key="11">
    <source>
        <dbReference type="PROSITE" id="PS51192"/>
    </source>
</evidence>
<dbReference type="EMBL" id="KI927966">
    <property type="protein sequence ID" value="ETW29430.1"/>
    <property type="molecule type" value="Genomic_DNA"/>
</dbReference>
<proteinExistence type="predicted"/>
<evidence type="ECO:0000256" key="9">
    <source>
        <dbReference type="SAM" id="Phobius"/>
    </source>
</evidence>
<name>A0A024VMK8_PLAFA</name>
<dbReference type="InterPro" id="IPR050628">
    <property type="entry name" value="SNF2_RAD54_helicase_TF"/>
</dbReference>
<evidence type="ECO:0000256" key="3">
    <source>
        <dbReference type="ARBA" id="ARBA00022771"/>
    </source>
</evidence>
<keyword evidence="1" id="KW-0479">Metal-binding</keyword>
<evidence type="ECO:0000313" key="13">
    <source>
        <dbReference type="EMBL" id="ETW29430.1"/>
    </source>
</evidence>
<evidence type="ECO:0000259" key="10">
    <source>
        <dbReference type="PROSITE" id="PS50089"/>
    </source>
</evidence>
<keyword evidence="9" id="KW-1133">Transmembrane helix</keyword>
<evidence type="ECO:0000259" key="12">
    <source>
        <dbReference type="PROSITE" id="PS51194"/>
    </source>
</evidence>
<dbReference type="InterPro" id="IPR017907">
    <property type="entry name" value="Znf_RING_CS"/>
</dbReference>
<dbReference type="PROSITE" id="PS51192">
    <property type="entry name" value="HELICASE_ATP_BIND_1"/>
    <property type="match status" value="1"/>
</dbReference>
<keyword evidence="5" id="KW-0347">Helicase</keyword>
<dbReference type="SUPFAM" id="SSF52540">
    <property type="entry name" value="P-loop containing nucleoside triphosphate hydrolases"/>
    <property type="match status" value="2"/>
</dbReference>
<dbReference type="PROSITE" id="PS51194">
    <property type="entry name" value="HELICASE_CTER"/>
    <property type="match status" value="1"/>
</dbReference>
<reference evidence="13 14" key="2">
    <citation type="submission" date="2013-02" db="EMBL/GenBank/DDBJ databases">
        <title>The Genome Sequence of Plasmodium falciparum FCH/4.</title>
        <authorList>
            <consortium name="The Broad Institute Genome Sequencing Platform"/>
            <consortium name="The Broad Institute Genome Sequencing Center for Infectious Disease"/>
            <person name="Neafsey D."/>
            <person name="Cheeseman I."/>
            <person name="Volkman S."/>
            <person name="Adams J."/>
            <person name="Walker B."/>
            <person name="Young S.K."/>
            <person name="Zeng Q."/>
            <person name="Gargeya S."/>
            <person name="Fitzgerald M."/>
            <person name="Haas B."/>
            <person name="Abouelleil A."/>
            <person name="Alvarado L."/>
            <person name="Arachchi H.M."/>
            <person name="Berlin A.M."/>
            <person name="Chapman S.B."/>
            <person name="Dewar J."/>
            <person name="Goldberg J."/>
            <person name="Griggs A."/>
            <person name="Gujja S."/>
            <person name="Hansen M."/>
            <person name="Howarth C."/>
            <person name="Imamovic A."/>
            <person name="Larimer J."/>
            <person name="McCowan C."/>
            <person name="Murphy C."/>
            <person name="Neiman D."/>
            <person name="Pearson M."/>
            <person name="Priest M."/>
            <person name="Roberts A."/>
            <person name="Saif S."/>
            <person name="Shea T."/>
            <person name="Sisk P."/>
            <person name="Sykes S."/>
            <person name="Wortman J."/>
            <person name="Nusbaum C."/>
            <person name="Birren B."/>
        </authorList>
    </citation>
    <scope>NUCLEOTIDE SEQUENCE [LARGE SCALE GENOMIC DNA]</scope>
    <source>
        <strain evidence="13 14">FCH/4</strain>
    </source>
</reference>
<feature type="domain" description="Helicase ATP-binding" evidence="11">
    <location>
        <begin position="672"/>
        <end position="936"/>
    </location>
</feature>
<keyword evidence="6" id="KW-0862">Zinc</keyword>
<dbReference type="PROSITE" id="PS50089">
    <property type="entry name" value="ZF_RING_2"/>
    <property type="match status" value="1"/>
</dbReference>
<protein>
    <recommendedName>
        <fullName evidence="15">DNA repair protein RAD5</fullName>
    </recommendedName>
</protein>
<dbReference type="CDD" id="cd18008">
    <property type="entry name" value="DEXDc_SHPRH-like"/>
    <property type="match status" value="1"/>
</dbReference>
<evidence type="ECO:0008006" key="15">
    <source>
        <dbReference type="Google" id="ProtNLM"/>
    </source>
</evidence>
<feature type="domain" description="RING-type" evidence="10">
    <location>
        <begin position="1166"/>
        <end position="1208"/>
    </location>
</feature>
<organism evidence="13 14">
    <name type="scientific">Plasmodium falciparum FCH/4</name>
    <dbReference type="NCBI Taxonomy" id="1036724"/>
    <lineage>
        <taxon>Eukaryota</taxon>
        <taxon>Sar</taxon>
        <taxon>Alveolata</taxon>
        <taxon>Apicomplexa</taxon>
        <taxon>Aconoidasida</taxon>
        <taxon>Haemosporida</taxon>
        <taxon>Plasmodiidae</taxon>
        <taxon>Plasmodium</taxon>
        <taxon>Plasmodium (Laverania)</taxon>
    </lineage>
</organism>
<dbReference type="Gene3D" id="3.40.50.300">
    <property type="entry name" value="P-loop containing nucleotide triphosphate hydrolases"/>
    <property type="match status" value="1"/>
</dbReference>
<feature type="domain" description="Helicase C-terminal" evidence="12">
    <location>
        <begin position="1243"/>
        <end position="1419"/>
    </location>
</feature>
<gene>
    <name evidence="13" type="ORF">PFFCH_03143</name>
</gene>
<dbReference type="GO" id="GO:0006281">
    <property type="term" value="P:DNA repair"/>
    <property type="evidence" value="ECO:0007669"/>
    <property type="project" value="TreeGrafter"/>
</dbReference>
<dbReference type="InterPro" id="IPR027417">
    <property type="entry name" value="P-loop_NTPase"/>
</dbReference>
<keyword evidence="4" id="KW-0378">Hydrolase</keyword>
<evidence type="ECO:0000256" key="6">
    <source>
        <dbReference type="ARBA" id="ARBA00022833"/>
    </source>
</evidence>
<dbReference type="GO" id="GO:0016787">
    <property type="term" value="F:hydrolase activity"/>
    <property type="evidence" value="ECO:0007669"/>
    <property type="project" value="UniProtKB-KW"/>
</dbReference>
<evidence type="ECO:0000313" key="14">
    <source>
        <dbReference type="Proteomes" id="UP000030656"/>
    </source>
</evidence>
<dbReference type="PROSITE" id="PS00518">
    <property type="entry name" value="ZF_RING_1"/>
    <property type="match status" value="1"/>
</dbReference>
<dbReference type="Pfam" id="PF00271">
    <property type="entry name" value="Helicase_C"/>
    <property type="match status" value="1"/>
</dbReference>
<evidence type="ECO:0000256" key="4">
    <source>
        <dbReference type="ARBA" id="ARBA00022801"/>
    </source>
</evidence>
<dbReference type="InterPro" id="IPR001650">
    <property type="entry name" value="Helicase_C-like"/>
</dbReference>
<accession>A0A024VMK8</accession>
<dbReference type="GO" id="GO:0005634">
    <property type="term" value="C:nucleus"/>
    <property type="evidence" value="ECO:0007669"/>
    <property type="project" value="TreeGrafter"/>
</dbReference>
<dbReference type="GO" id="GO:0008094">
    <property type="term" value="F:ATP-dependent activity, acting on DNA"/>
    <property type="evidence" value="ECO:0007669"/>
    <property type="project" value="TreeGrafter"/>
</dbReference>
<dbReference type="InterPro" id="IPR000330">
    <property type="entry name" value="SNF2_N"/>
</dbReference>
<dbReference type="GO" id="GO:0008270">
    <property type="term" value="F:zinc ion binding"/>
    <property type="evidence" value="ECO:0007669"/>
    <property type="project" value="UniProtKB-KW"/>
</dbReference>
<dbReference type="SUPFAM" id="SSF57850">
    <property type="entry name" value="RING/U-box"/>
    <property type="match status" value="1"/>
</dbReference>
<dbReference type="InterPro" id="IPR049730">
    <property type="entry name" value="SNF2/RAD54-like_C"/>
</dbReference>
<feature type="transmembrane region" description="Helical" evidence="9">
    <location>
        <begin position="104"/>
        <end position="133"/>
    </location>
</feature>
<dbReference type="Gene3D" id="3.40.50.10810">
    <property type="entry name" value="Tandem AAA-ATPase domain"/>
    <property type="match status" value="2"/>
</dbReference>
<dbReference type="Proteomes" id="UP000030656">
    <property type="component" value="Unassembled WGS sequence"/>
</dbReference>